<keyword evidence="1" id="KW-0812">Transmembrane</keyword>
<organism evidence="2 3">
    <name type="scientific">Flavobacterium faecale</name>
    <dbReference type="NCBI Taxonomy" id="1355330"/>
    <lineage>
        <taxon>Bacteria</taxon>
        <taxon>Pseudomonadati</taxon>
        <taxon>Bacteroidota</taxon>
        <taxon>Flavobacteriia</taxon>
        <taxon>Flavobacteriales</taxon>
        <taxon>Flavobacteriaceae</taxon>
        <taxon>Flavobacterium</taxon>
    </lineage>
</organism>
<dbReference type="Proteomes" id="UP000244527">
    <property type="component" value="Chromosome"/>
</dbReference>
<dbReference type="AlphaFoldDB" id="A0A2S1L8R7"/>
<dbReference type="KEGG" id="ffa:FFWV33_00620"/>
<dbReference type="EMBL" id="CP020918">
    <property type="protein sequence ID" value="AWG20127.1"/>
    <property type="molecule type" value="Genomic_DNA"/>
</dbReference>
<dbReference type="RefSeq" id="WP_108739096.1">
    <property type="nucleotide sequence ID" value="NZ_CP020918.1"/>
</dbReference>
<accession>A0A2S1L8R7</accession>
<evidence type="ECO:0000256" key="1">
    <source>
        <dbReference type="SAM" id="Phobius"/>
    </source>
</evidence>
<proteinExistence type="predicted"/>
<protein>
    <recommendedName>
        <fullName evidence="4">GTP-binding protein</fullName>
    </recommendedName>
</protein>
<gene>
    <name evidence="2" type="ORF">FFWV33_00620</name>
</gene>
<keyword evidence="1" id="KW-1133">Transmembrane helix</keyword>
<evidence type="ECO:0008006" key="4">
    <source>
        <dbReference type="Google" id="ProtNLM"/>
    </source>
</evidence>
<name>A0A2S1L8R7_9FLAO</name>
<reference evidence="2 3" key="1">
    <citation type="submission" date="2017-04" db="EMBL/GenBank/DDBJ databases">
        <title>Compelte genome sequence of WV33.</title>
        <authorList>
            <person name="Lee P.C."/>
        </authorList>
    </citation>
    <scope>NUCLEOTIDE SEQUENCE [LARGE SCALE GENOMIC DNA]</scope>
    <source>
        <strain evidence="2 3">WV33</strain>
    </source>
</reference>
<keyword evidence="3" id="KW-1185">Reference proteome</keyword>
<evidence type="ECO:0000313" key="2">
    <source>
        <dbReference type="EMBL" id="AWG20127.1"/>
    </source>
</evidence>
<feature type="transmembrane region" description="Helical" evidence="1">
    <location>
        <begin position="124"/>
        <end position="141"/>
    </location>
</feature>
<dbReference type="OrthoDB" id="1451346at2"/>
<sequence>MEVDHEVRLLLRFYNDVPQPATQLEQKFKDFKALKNDKYFVKTSRDHVWLHIIGPEKKYYSPHLHLEFEPTAENQTHIRGLYGPDQTLWTFFMFLHFILGGLFLVFLCVLYSNYILKNDLMLDYFVLGILLSVWIILYFVARQIRHNGNDQMKELEKLYLKIIEN</sequence>
<evidence type="ECO:0000313" key="3">
    <source>
        <dbReference type="Proteomes" id="UP000244527"/>
    </source>
</evidence>
<feature type="transmembrane region" description="Helical" evidence="1">
    <location>
        <begin position="88"/>
        <end position="112"/>
    </location>
</feature>
<keyword evidence="1" id="KW-0472">Membrane</keyword>